<name>A0ACB9EED6_ARCLA</name>
<gene>
    <name evidence="1" type="ORF">L6452_04828</name>
</gene>
<organism evidence="1 2">
    <name type="scientific">Arctium lappa</name>
    <name type="common">Greater burdock</name>
    <name type="synonym">Lappa major</name>
    <dbReference type="NCBI Taxonomy" id="4217"/>
    <lineage>
        <taxon>Eukaryota</taxon>
        <taxon>Viridiplantae</taxon>
        <taxon>Streptophyta</taxon>
        <taxon>Embryophyta</taxon>
        <taxon>Tracheophyta</taxon>
        <taxon>Spermatophyta</taxon>
        <taxon>Magnoliopsida</taxon>
        <taxon>eudicotyledons</taxon>
        <taxon>Gunneridae</taxon>
        <taxon>Pentapetalae</taxon>
        <taxon>asterids</taxon>
        <taxon>campanulids</taxon>
        <taxon>Asterales</taxon>
        <taxon>Asteraceae</taxon>
        <taxon>Carduoideae</taxon>
        <taxon>Cardueae</taxon>
        <taxon>Arctiinae</taxon>
        <taxon>Arctium</taxon>
    </lineage>
</organism>
<comment type="caution">
    <text evidence="1">The sequence shown here is derived from an EMBL/GenBank/DDBJ whole genome shotgun (WGS) entry which is preliminary data.</text>
</comment>
<keyword evidence="2" id="KW-1185">Reference proteome</keyword>
<reference evidence="2" key="1">
    <citation type="journal article" date="2022" name="Mol. Ecol. Resour.">
        <title>The genomes of chicory, endive, great burdock and yacon provide insights into Asteraceae palaeo-polyploidization history and plant inulin production.</title>
        <authorList>
            <person name="Fan W."/>
            <person name="Wang S."/>
            <person name="Wang H."/>
            <person name="Wang A."/>
            <person name="Jiang F."/>
            <person name="Liu H."/>
            <person name="Zhao H."/>
            <person name="Xu D."/>
            <person name="Zhang Y."/>
        </authorList>
    </citation>
    <scope>NUCLEOTIDE SEQUENCE [LARGE SCALE GENOMIC DNA]</scope>
    <source>
        <strain evidence="2">cv. Niubang</strain>
    </source>
</reference>
<evidence type="ECO:0000313" key="2">
    <source>
        <dbReference type="Proteomes" id="UP001055879"/>
    </source>
</evidence>
<sequence length="195" mass="20672">MSSYSTPPTATTPMAVLLLLLLMITYLPSPTICTQPNPPLNPTIAECAPRILPLASCAPFVQAVSTIPTQLCCDNLRHVNDLQPRCLCLLLNNTGLSASFPINTTLAMQLPFICSVRFDVVSCSGAPLPSASPTPLVSLGSSTNSTVASSPMATVAPKSGFMGLGFRQNYAKKFEGSLQVPMMVVFVLVTFVHIN</sequence>
<dbReference type="Proteomes" id="UP001055879">
    <property type="component" value="Linkage Group LG02"/>
</dbReference>
<accession>A0ACB9EED6</accession>
<reference evidence="1 2" key="2">
    <citation type="journal article" date="2022" name="Mol. Ecol. Resour.">
        <title>The genomes of chicory, endive, great burdock and yacon provide insights into Asteraceae paleo-polyploidization history and plant inulin production.</title>
        <authorList>
            <person name="Fan W."/>
            <person name="Wang S."/>
            <person name="Wang H."/>
            <person name="Wang A."/>
            <person name="Jiang F."/>
            <person name="Liu H."/>
            <person name="Zhao H."/>
            <person name="Xu D."/>
            <person name="Zhang Y."/>
        </authorList>
    </citation>
    <scope>NUCLEOTIDE SEQUENCE [LARGE SCALE GENOMIC DNA]</scope>
    <source>
        <strain evidence="2">cv. Niubang</strain>
    </source>
</reference>
<proteinExistence type="predicted"/>
<evidence type="ECO:0000313" key="1">
    <source>
        <dbReference type="EMBL" id="KAI3757294.1"/>
    </source>
</evidence>
<protein>
    <submittedName>
        <fullName evidence="1">Uncharacterized protein</fullName>
    </submittedName>
</protein>
<dbReference type="EMBL" id="CM042048">
    <property type="protein sequence ID" value="KAI3757294.1"/>
    <property type="molecule type" value="Genomic_DNA"/>
</dbReference>